<gene>
    <name evidence="1" type="ORF">L6164_014043</name>
</gene>
<evidence type="ECO:0000313" key="1">
    <source>
        <dbReference type="EMBL" id="KAI4335398.1"/>
    </source>
</evidence>
<evidence type="ECO:0000313" key="2">
    <source>
        <dbReference type="Proteomes" id="UP000828941"/>
    </source>
</evidence>
<reference evidence="1 2" key="1">
    <citation type="journal article" date="2022" name="DNA Res.">
        <title>Chromosomal-level genome assembly of the orchid tree Bauhinia variegata (Leguminosae; Cercidoideae) supports the allotetraploid origin hypothesis of Bauhinia.</title>
        <authorList>
            <person name="Zhong Y."/>
            <person name="Chen Y."/>
            <person name="Zheng D."/>
            <person name="Pang J."/>
            <person name="Liu Y."/>
            <person name="Luo S."/>
            <person name="Meng S."/>
            <person name="Qian L."/>
            <person name="Wei D."/>
            <person name="Dai S."/>
            <person name="Zhou R."/>
        </authorList>
    </citation>
    <scope>NUCLEOTIDE SEQUENCE [LARGE SCALE GENOMIC DNA]</scope>
    <source>
        <strain evidence="1">BV-YZ2020</strain>
    </source>
</reference>
<comment type="caution">
    <text evidence="1">The sequence shown here is derived from an EMBL/GenBank/DDBJ whole genome shotgun (WGS) entry which is preliminary data.</text>
</comment>
<proteinExistence type="predicted"/>
<protein>
    <submittedName>
        <fullName evidence="1">Uncharacterized protein</fullName>
    </submittedName>
</protein>
<name>A0ACB9NFY1_BAUVA</name>
<dbReference type="EMBL" id="CM039431">
    <property type="protein sequence ID" value="KAI4335398.1"/>
    <property type="molecule type" value="Genomic_DNA"/>
</dbReference>
<dbReference type="Proteomes" id="UP000828941">
    <property type="component" value="Chromosome 6"/>
</dbReference>
<organism evidence="1 2">
    <name type="scientific">Bauhinia variegata</name>
    <name type="common">Purple orchid tree</name>
    <name type="synonym">Phanera variegata</name>
    <dbReference type="NCBI Taxonomy" id="167791"/>
    <lineage>
        <taxon>Eukaryota</taxon>
        <taxon>Viridiplantae</taxon>
        <taxon>Streptophyta</taxon>
        <taxon>Embryophyta</taxon>
        <taxon>Tracheophyta</taxon>
        <taxon>Spermatophyta</taxon>
        <taxon>Magnoliopsida</taxon>
        <taxon>eudicotyledons</taxon>
        <taxon>Gunneridae</taxon>
        <taxon>Pentapetalae</taxon>
        <taxon>rosids</taxon>
        <taxon>fabids</taxon>
        <taxon>Fabales</taxon>
        <taxon>Fabaceae</taxon>
        <taxon>Cercidoideae</taxon>
        <taxon>Cercideae</taxon>
        <taxon>Bauhiniinae</taxon>
        <taxon>Bauhinia</taxon>
    </lineage>
</organism>
<sequence>MGTKIEYSINFLSTSADSNNLTVVDVNVWEHYKNKGQSNNLHRTGNIKQEDPMDRMLDRNNIESIRKTMQMHESIFKSQVQELHRLYSVQKMMMDELKKEIREKKIWRQPHVIDQQHQTRKTSHGPTCSLRDDPCSRERSGSCSTDTKKVARGFDLERPAEEDMLTCVRRFDEGEAGPSSHMAFQSYKISNDHHCNEEIEVDLTLSIGGGSQEKKRKCKVDCSDSANRKTRELDLSASFKSDKLEESSDPTTPMSSFSVTVDQERKRASSKFKALIGV</sequence>
<keyword evidence="2" id="KW-1185">Reference proteome</keyword>
<accession>A0ACB9NFY1</accession>